<dbReference type="InterPro" id="IPR001005">
    <property type="entry name" value="SANT/Myb"/>
</dbReference>
<protein>
    <recommendedName>
        <fullName evidence="5">Myb-like domain-containing protein</fullName>
    </recommendedName>
</protein>
<dbReference type="PANTHER" id="PTHR43952:SF13">
    <property type="entry name" value="OS05G0567600 PROTEIN"/>
    <property type="match status" value="1"/>
</dbReference>
<proteinExistence type="predicted"/>
<keyword evidence="7" id="KW-1185">Reference proteome</keyword>
<evidence type="ECO:0000313" key="6">
    <source>
        <dbReference type="EnsemblPlants" id="Kaladp0016s0274.1.v1.1"/>
    </source>
</evidence>
<feature type="domain" description="Myb-like" evidence="5">
    <location>
        <begin position="6"/>
        <end position="60"/>
    </location>
</feature>
<dbReference type="OMA" id="AYFTSSH"/>
<dbReference type="GO" id="GO:0005634">
    <property type="term" value="C:nucleus"/>
    <property type="evidence" value="ECO:0007669"/>
    <property type="project" value="UniProtKB-SubCell"/>
</dbReference>
<dbReference type="InterPro" id="IPR009057">
    <property type="entry name" value="Homeodomain-like_sf"/>
</dbReference>
<organism evidence="6 7">
    <name type="scientific">Kalanchoe fedtschenkoi</name>
    <name type="common">Lavender scallops</name>
    <name type="synonym">South American air plant</name>
    <dbReference type="NCBI Taxonomy" id="63787"/>
    <lineage>
        <taxon>Eukaryota</taxon>
        <taxon>Viridiplantae</taxon>
        <taxon>Streptophyta</taxon>
        <taxon>Embryophyta</taxon>
        <taxon>Tracheophyta</taxon>
        <taxon>Spermatophyta</taxon>
        <taxon>Magnoliopsida</taxon>
        <taxon>eudicotyledons</taxon>
        <taxon>Gunneridae</taxon>
        <taxon>Pentapetalae</taxon>
        <taxon>Saxifragales</taxon>
        <taxon>Crassulaceae</taxon>
        <taxon>Kalanchoe</taxon>
    </lineage>
</organism>
<dbReference type="SMART" id="SM00717">
    <property type="entry name" value="SANT"/>
    <property type="match status" value="1"/>
</dbReference>
<dbReference type="PANTHER" id="PTHR43952">
    <property type="entry name" value="MYB FAMILY TRANSCRIPTION FACTOR-RELATED"/>
    <property type="match status" value="1"/>
</dbReference>
<dbReference type="Proteomes" id="UP000594263">
    <property type="component" value="Unplaced"/>
</dbReference>
<evidence type="ECO:0000256" key="3">
    <source>
        <dbReference type="ARBA" id="ARBA00023163"/>
    </source>
</evidence>
<evidence type="ECO:0000256" key="1">
    <source>
        <dbReference type="ARBA" id="ARBA00004123"/>
    </source>
</evidence>
<reference evidence="6" key="1">
    <citation type="submission" date="2021-01" db="UniProtKB">
        <authorList>
            <consortium name="EnsemblPlants"/>
        </authorList>
    </citation>
    <scope>IDENTIFICATION</scope>
</reference>
<keyword evidence="3" id="KW-0804">Transcription</keyword>
<evidence type="ECO:0000256" key="2">
    <source>
        <dbReference type="ARBA" id="ARBA00023015"/>
    </source>
</evidence>
<dbReference type="Gramene" id="Kaladp0016s0274.1.v1.1">
    <property type="protein sequence ID" value="Kaladp0016s0274.1.v1.1"/>
    <property type="gene ID" value="Kaladp0016s0274.v1.1"/>
</dbReference>
<accession>A0A7N0T0G8</accession>
<evidence type="ECO:0000256" key="4">
    <source>
        <dbReference type="ARBA" id="ARBA00023242"/>
    </source>
</evidence>
<evidence type="ECO:0000259" key="5">
    <source>
        <dbReference type="PROSITE" id="PS50090"/>
    </source>
</evidence>
<dbReference type="SUPFAM" id="SSF46689">
    <property type="entry name" value="Homeodomain-like"/>
    <property type="match status" value="1"/>
</dbReference>
<name>A0A7N0T0G8_KALFE</name>
<sequence length="100" mass="11254">MASSSMSRSSSSSWTATQNKAFESALAVYDKETPDRWFNIARAVGSKTVEEVKMHYQILLEDVKFIEAGKVPFPKYVTTGTKGHASIGEHEQRMKNLKLR</sequence>
<keyword evidence="4" id="KW-0539">Nucleus</keyword>
<evidence type="ECO:0000313" key="7">
    <source>
        <dbReference type="Proteomes" id="UP000594263"/>
    </source>
</evidence>
<dbReference type="InterPro" id="IPR044636">
    <property type="entry name" value="RADIALIS-like"/>
</dbReference>
<dbReference type="FunFam" id="1.10.10.60:FF:000154">
    <property type="entry name" value="Transcription factor SRM1"/>
    <property type="match status" value="1"/>
</dbReference>
<dbReference type="EnsemblPlants" id="Kaladp0016s0274.1.v1.1">
    <property type="protein sequence ID" value="Kaladp0016s0274.1.v1.1"/>
    <property type="gene ID" value="Kaladp0016s0274.v1.1"/>
</dbReference>
<comment type="subcellular location">
    <subcellularLocation>
        <location evidence="1">Nucleus</location>
    </subcellularLocation>
</comment>
<dbReference type="Gene3D" id="1.10.10.60">
    <property type="entry name" value="Homeodomain-like"/>
    <property type="match status" value="1"/>
</dbReference>
<keyword evidence="2" id="KW-0805">Transcription regulation</keyword>
<dbReference type="CDD" id="cd00167">
    <property type="entry name" value="SANT"/>
    <property type="match status" value="1"/>
</dbReference>
<dbReference type="AlphaFoldDB" id="A0A7N0T0G8"/>
<dbReference type="PROSITE" id="PS50090">
    <property type="entry name" value="MYB_LIKE"/>
    <property type="match status" value="1"/>
</dbReference>
<dbReference type="GO" id="GO:0003700">
    <property type="term" value="F:DNA-binding transcription factor activity"/>
    <property type="evidence" value="ECO:0007669"/>
    <property type="project" value="InterPro"/>
</dbReference>